<feature type="region of interest" description="Disordered" evidence="1">
    <location>
        <begin position="1"/>
        <end position="25"/>
    </location>
</feature>
<protein>
    <submittedName>
        <fullName evidence="2">Uncharacterized protein</fullName>
    </submittedName>
</protein>
<keyword evidence="3" id="KW-1185">Reference proteome</keyword>
<sequence length="75" mass="8845">MFSPRYNPRQRETGQVSPDPETMGWRHGRTGYCSLQATNGNYQTLRGRYSALEFHLYVGNQKRFHCGQYIELQRC</sequence>
<evidence type="ECO:0000313" key="3">
    <source>
        <dbReference type="Proteomes" id="UP001152622"/>
    </source>
</evidence>
<gene>
    <name evidence="2" type="ORF">SKAU_G00014110</name>
</gene>
<dbReference type="EMBL" id="JAINUF010000001">
    <property type="protein sequence ID" value="KAJ8380633.1"/>
    <property type="molecule type" value="Genomic_DNA"/>
</dbReference>
<comment type="caution">
    <text evidence="2">The sequence shown here is derived from an EMBL/GenBank/DDBJ whole genome shotgun (WGS) entry which is preliminary data.</text>
</comment>
<dbReference type="Proteomes" id="UP001152622">
    <property type="component" value="Chromosome 1"/>
</dbReference>
<reference evidence="2" key="1">
    <citation type="journal article" date="2023" name="Science">
        <title>Genome structures resolve the early diversification of teleost fishes.</title>
        <authorList>
            <person name="Parey E."/>
            <person name="Louis A."/>
            <person name="Montfort J."/>
            <person name="Bouchez O."/>
            <person name="Roques C."/>
            <person name="Iampietro C."/>
            <person name="Lluch J."/>
            <person name="Castinel A."/>
            <person name="Donnadieu C."/>
            <person name="Desvignes T."/>
            <person name="Floi Bucao C."/>
            <person name="Jouanno E."/>
            <person name="Wen M."/>
            <person name="Mejri S."/>
            <person name="Dirks R."/>
            <person name="Jansen H."/>
            <person name="Henkel C."/>
            <person name="Chen W.J."/>
            <person name="Zahm M."/>
            <person name="Cabau C."/>
            <person name="Klopp C."/>
            <person name="Thompson A.W."/>
            <person name="Robinson-Rechavi M."/>
            <person name="Braasch I."/>
            <person name="Lecointre G."/>
            <person name="Bobe J."/>
            <person name="Postlethwait J.H."/>
            <person name="Berthelot C."/>
            <person name="Roest Crollius H."/>
            <person name="Guiguen Y."/>
        </authorList>
    </citation>
    <scope>NUCLEOTIDE SEQUENCE</scope>
    <source>
        <strain evidence="2">WJC10195</strain>
    </source>
</reference>
<organism evidence="2 3">
    <name type="scientific">Synaphobranchus kaupii</name>
    <name type="common">Kaup's arrowtooth eel</name>
    <dbReference type="NCBI Taxonomy" id="118154"/>
    <lineage>
        <taxon>Eukaryota</taxon>
        <taxon>Metazoa</taxon>
        <taxon>Chordata</taxon>
        <taxon>Craniata</taxon>
        <taxon>Vertebrata</taxon>
        <taxon>Euteleostomi</taxon>
        <taxon>Actinopterygii</taxon>
        <taxon>Neopterygii</taxon>
        <taxon>Teleostei</taxon>
        <taxon>Anguilliformes</taxon>
        <taxon>Synaphobranchidae</taxon>
        <taxon>Synaphobranchus</taxon>
    </lineage>
</organism>
<evidence type="ECO:0000313" key="2">
    <source>
        <dbReference type="EMBL" id="KAJ8380633.1"/>
    </source>
</evidence>
<proteinExistence type="predicted"/>
<accession>A0A9Q1GBJ8</accession>
<dbReference type="AlphaFoldDB" id="A0A9Q1GBJ8"/>
<name>A0A9Q1GBJ8_SYNKA</name>
<evidence type="ECO:0000256" key="1">
    <source>
        <dbReference type="SAM" id="MobiDB-lite"/>
    </source>
</evidence>